<evidence type="ECO:0000259" key="8">
    <source>
        <dbReference type="SMART" id="SM00848"/>
    </source>
</evidence>
<dbReference type="InterPro" id="IPR025660">
    <property type="entry name" value="Pept_his_AS"/>
</dbReference>
<feature type="domain" description="Peptidase C1A papain C-terminal" evidence="7">
    <location>
        <begin position="143"/>
        <end position="360"/>
    </location>
</feature>
<gene>
    <name evidence="9" type="ORF">DPMN_031293</name>
</gene>
<evidence type="ECO:0008006" key="11">
    <source>
        <dbReference type="Google" id="ProtNLM"/>
    </source>
</evidence>
<dbReference type="PROSITE" id="PS00139">
    <property type="entry name" value="THIOL_PROTEASE_CYS"/>
    <property type="match status" value="1"/>
</dbReference>
<comment type="caution">
    <text evidence="9">The sequence shown here is derived from an EMBL/GenBank/DDBJ whole genome shotgun (WGS) entry which is preliminary data.</text>
</comment>
<evidence type="ECO:0000256" key="1">
    <source>
        <dbReference type="ARBA" id="ARBA00008455"/>
    </source>
</evidence>
<dbReference type="Pfam" id="PF00112">
    <property type="entry name" value="Peptidase_C1"/>
    <property type="match status" value="1"/>
</dbReference>
<keyword evidence="10" id="KW-1185">Reference proteome</keyword>
<proteinExistence type="inferred from homology"/>
<dbReference type="SMART" id="SM00645">
    <property type="entry name" value="Pept_C1"/>
    <property type="match status" value="1"/>
</dbReference>
<dbReference type="OrthoDB" id="10253408at2759"/>
<keyword evidence="2" id="KW-0645">Protease</keyword>
<keyword evidence="6" id="KW-1015">Disulfide bond</keyword>
<dbReference type="PANTHER" id="PTHR12411">
    <property type="entry name" value="CYSTEINE PROTEASE FAMILY C1-RELATED"/>
    <property type="match status" value="1"/>
</dbReference>
<dbReference type="AlphaFoldDB" id="A0A9D4RHW8"/>
<dbReference type="Proteomes" id="UP000828390">
    <property type="component" value="Unassembled WGS sequence"/>
</dbReference>
<dbReference type="InterPro" id="IPR000668">
    <property type="entry name" value="Peptidase_C1A_C"/>
</dbReference>
<feature type="domain" description="Cathepsin propeptide inhibitor" evidence="8">
    <location>
        <begin position="51"/>
        <end position="111"/>
    </location>
</feature>
<dbReference type="GO" id="GO:0006508">
    <property type="term" value="P:proteolysis"/>
    <property type="evidence" value="ECO:0007669"/>
    <property type="project" value="UniProtKB-KW"/>
</dbReference>
<evidence type="ECO:0000256" key="3">
    <source>
        <dbReference type="ARBA" id="ARBA00022801"/>
    </source>
</evidence>
<organism evidence="9 10">
    <name type="scientific">Dreissena polymorpha</name>
    <name type="common">Zebra mussel</name>
    <name type="synonym">Mytilus polymorpha</name>
    <dbReference type="NCBI Taxonomy" id="45954"/>
    <lineage>
        <taxon>Eukaryota</taxon>
        <taxon>Metazoa</taxon>
        <taxon>Spiralia</taxon>
        <taxon>Lophotrochozoa</taxon>
        <taxon>Mollusca</taxon>
        <taxon>Bivalvia</taxon>
        <taxon>Autobranchia</taxon>
        <taxon>Heteroconchia</taxon>
        <taxon>Euheterodonta</taxon>
        <taxon>Imparidentia</taxon>
        <taxon>Neoheterodontei</taxon>
        <taxon>Myida</taxon>
        <taxon>Dreissenoidea</taxon>
        <taxon>Dreissenidae</taxon>
        <taxon>Dreissena</taxon>
    </lineage>
</organism>
<evidence type="ECO:0000259" key="7">
    <source>
        <dbReference type="SMART" id="SM00645"/>
    </source>
</evidence>
<dbReference type="PROSITE" id="PS00640">
    <property type="entry name" value="THIOL_PROTEASE_ASN"/>
    <property type="match status" value="1"/>
</dbReference>
<evidence type="ECO:0000256" key="2">
    <source>
        <dbReference type="ARBA" id="ARBA00022670"/>
    </source>
</evidence>
<dbReference type="SUPFAM" id="SSF54001">
    <property type="entry name" value="Cysteine proteinases"/>
    <property type="match status" value="1"/>
</dbReference>
<keyword evidence="5" id="KW-0865">Zymogen</keyword>
<evidence type="ECO:0000256" key="5">
    <source>
        <dbReference type="ARBA" id="ARBA00023145"/>
    </source>
</evidence>
<protein>
    <recommendedName>
        <fullName evidence="11">Cathepsin L</fullName>
    </recommendedName>
</protein>
<keyword evidence="4" id="KW-0788">Thiol protease</keyword>
<dbReference type="PRINTS" id="PR00705">
    <property type="entry name" value="PAPAIN"/>
</dbReference>
<accession>A0A9D4RHW8</accession>
<dbReference type="Gene3D" id="3.90.70.10">
    <property type="entry name" value="Cysteine proteinases"/>
    <property type="match status" value="1"/>
</dbReference>
<dbReference type="InterPro" id="IPR013128">
    <property type="entry name" value="Peptidase_C1A"/>
</dbReference>
<dbReference type="CDD" id="cd02248">
    <property type="entry name" value="Peptidase_C1A"/>
    <property type="match status" value="1"/>
</dbReference>
<reference evidence="9" key="1">
    <citation type="journal article" date="2019" name="bioRxiv">
        <title>The Genome of the Zebra Mussel, Dreissena polymorpha: A Resource for Invasive Species Research.</title>
        <authorList>
            <person name="McCartney M.A."/>
            <person name="Auch B."/>
            <person name="Kono T."/>
            <person name="Mallez S."/>
            <person name="Zhang Y."/>
            <person name="Obille A."/>
            <person name="Becker A."/>
            <person name="Abrahante J.E."/>
            <person name="Garbe J."/>
            <person name="Badalamenti J.P."/>
            <person name="Herman A."/>
            <person name="Mangelson H."/>
            <person name="Liachko I."/>
            <person name="Sullivan S."/>
            <person name="Sone E.D."/>
            <person name="Koren S."/>
            <person name="Silverstein K.A.T."/>
            <person name="Beckman K.B."/>
            <person name="Gohl D.M."/>
        </authorList>
    </citation>
    <scope>NUCLEOTIDE SEQUENCE</scope>
    <source>
        <strain evidence="9">Duluth1</strain>
        <tissue evidence="9">Whole animal</tissue>
    </source>
</reference>
<reference evidence="9" key="2">
    <citation type="submission" date="2020-11" db="EMBL/GenBank/DDBJ databases">
        <authorList>
            <person name="McCartney M.A."/>
            <person name="Auch B."/>
            <person name="Kono T."/>
            <person name="Mallez S."/>
            <person name="Becker A."/>
            <person name="Gohl D.M."/>
            <person name="Silverstein K.A.T."/>
            <person name="Koren S."/>
            <person name="Bechman K.B."/>
            <person name="Herman A."/>
            <person name="Abrahante J.E."/>
            <person name="Garbe J."/>
        </authorList>
    </citation>
    <scope>NUCLEOTIDE SEQUENCE</scope>
    <source>
        <strain evidence="9">Duluth1</strain>
        <tissue evidence="9">Whole animal</tissue>
    </source>
</reference>
<name>A0A9D4RHW8_DREPO</name>
<dbReference type="InterPro" id="IPR039417">
    <property type="entry name" value="Peptidase_C1A_papain-like"/>
</dbReference>
<dbReference type="SMART" id="SM00848">
    <property type="entry name" value="Inhibitor_I29"/>
    <property type="match status" value="1"/>
</dbReference>
<evidence type="ECO:0000256" key="4">
    <source>
        <dbReference type="ARBA" id="ARBA00022807"/>
    </source>
</evidence>
<dbReference type="InterPro" id="IPR000169">
    <property type="entry name" value="Pept_cys_AS"/>
</dbReference>
<dbReference type="FunFam" id="3.90.70.10:FF:000006">
    <property type="entry name" value="Cathepsin S"/>
    <property type="match status" value="1"/>
</dbReference>
<sequence>MIVSRDKDIGEMRSIWFSAVAFFVCLVPVFCGKHRSLEWQKTLDQERLASWEEFKQTHNKSYKSDNEEEKRFSIWMTTVKFIEHHNMEADKGRRSFWVAPNHFADLTEDEFASTMLGLRMEPLDEATDTEQSSSASSDDLSYLPREVDWRSKGYVTPVKNQKHCGSCYAFSAMGSLEGQHFRSTGILVSLSEQNIVDCSSNNKYHNNGCTGGTMNKAFNYVIDNGGVDTEESYPYEAEVSECRYKTEGRGATVHSYHVITRGSELELQRAVAVKGPVSIGIDVHDMHFRYYRTGVYQSGFCSSTRLNHGVLVVGYGTDDGDDFWIVKNSWGSSWGDDGYIKMARNKDNMCGVASMASYPLV</sequence>
<keyword evidence="3" id="KW-0378">Hydrolase</keyword>
<dbReference type="InterPro" id="IPR025661">
    <property type="entry name" value="Pept_asp_AS"/>
</dbReference>
<evidence type="ECO:0000313" key="9">
    <source>
        <dbReference type="EMBL" id="KAH3868153.1"/>
    </source>
</evidence>
<dbReference type="InterPro" id="IPR013201">
    <property type="entry name" value="Prot_inhib_I29"/>
</dbReference>
<dbReference type="Pfam" id="PF08246">
    <property type="entry name" value="Inhibitor_I29"/>
    <property type="match status" value="1"/>
</dbReference>
<dbReference type="GO" id="GO:0008234">
    <property type="term" value="F:cysteine-type peptidase activity"/>
    <property type="evidence" value="ECO:0007669"/>
    <property type="project" value="UniProtKB-KW"/>
</dbReference>
<dbReference type="EMBL" id="JAIWYP010000002">
    <property type="protein sequence ID" value="KAH3868153.1"/>
    <property type="molecule type" value="Genomic_DNA"/>
</dbReference>
<dbReference type="InterPro" id="IPR038765">
    <property type="entry name" value="Papain-like_cys_pep_sf"/>
</dbReference>
<evidence type="ECO:0000256" key="6">
    <source>
        <dbReference type="ARBA" id="ARBA00023157"/>
    </source>
</evidence>
<evidence type="ECO:0000313" key="10">
    <source>
        <dbReference type="Proteomes" id="UP000828390"/>
    </source>
</evidence>
<dbReference type="PROSITE" id="PS00639">
    <property type="entry name" value="THIOL_PROTEASE_HIS"/>
    <property type="match status" value="1"/>
</dbReference>
<comment type="similarity">
    <text evidence="1">Belongs to the peptidase C1 family.</text>
</comment>